<evidence type="ECO:0000313" key="2">
    <source>
        <dbReference type="Proteomes" id="UP001060085"/>
    </source>
</evidence>
<gene>
    <name evidence="1" type="ORF">M9H77_27710</name>
</gene>
<evidence type="ECO:0000313" key="1">
    <source>
        <dbReference type="EMBL" id="KAI5658917.1"/>
    </source>
</evidence>
<organism evidence="1 2">
    <name type="scientific">Catharanthus roseus</name>
    <name type="common">Madagascar periwinkle</name>
    <name type="synonym">Vinca rosea</name>
    <dbReference type="NCBI Taxonomy" id="4058"/>
    <lineage>
        <taxon>Eukaryota</taxon>
        <taxon>Viridiplantae</taxon>
        <taxon>Streptophyta</taxon>
        <taxon>Embryophyta</taxon>
        <taxon>Tracheophyta</taxon>
        <taxon>Spermatophyta</taxon>
        <taxon>Magnoliopsida</taxon>
        <taxon>eudicotyledons</taxon>
        <taxon>Gunneridae</taxon>
        <taxon>Pentapetalae</taxon>
        <taxon>asterids</taxon>
        <taxon>lamiids</taxon>
        <taxon>Gentianales</taxon>
        <taxon>Apocynaceae</taxon>
        <taxon>Rauvolfioideae</taxon>
        <taxon>Vinceae</taxon>
        <taxon>Catharanthinae</taxon>
        <taxon>Catharanthus</taxon>
    </lineage>
</organism>
<proteinExistence type="predicted"/>
<keyword evidence="2" id="KW-1185">Reference proteome</keyword>
<accession>A0ACC0AD98</accession>
<protein>
    <submittedName>
        <fullName evidence="1">Uncharacterized protein</fullName>
    </submittedName>
</protein>
<dbReference type="EMBL" id="CM044706">
    <property type="protein sequence ID" value="KAI5658917.1"/>
    <property type="molecule type" value="Genomic_DNA"/>
</dbReference>
<reference evidence="2" key="1">
    <citation type="journal article" date="2023" name="Nat. Plants">
        <title>Single-cell RNA sequencing provides a high-resolution roadmap for understanding the multicellular compartmentation of specialized metabolism.</title>
        <authorList>
            <person name="Sun S."/>
            <person name="Shen X."/>
            <person name="Li Y."/>
            <person name="Li Y."/>
            <person name="Wang S."/>
            <person name="Li R."/>
            <person name="Zhang H."/>
            <person name="Shen G."/>
            <person name="Guo B."/>
            <person name="Wei J."/>
            <person name="Xu J."/>
            <person name="St-Pierre B."/>
            <person name="Chen S."/>
            <person name="Sun C."/>
        </authorList>
    </citation>
    <scope>NUCLEOTIDE SEQUENCE [LARGE SCALE GENOMIC DNA]</scope>
</reference>
<name>A0ACC0AD98_CATRO</name>
<sequence length="326" mass="36314">MHHQGSGTGDSSNPNPQQQGASRGSSLISSTLSLVPTAQVTNGQPVIPSTLTYQQMQEKREKELRQKLKTFWENQNKESEENKNKKESKSYSLPLARIKKIMKADEDVKMISAEAPLIFAKACEMFILDLTLRSWSNTEENKRRILQRADVASAINKTEIFDFLVDVIPKDEVKNEPLSTLPRNVLSPTADHSMVRGGVGVGSFNKYHNHLSAAATVGTQYLGFPGMSATPGENYKMNNRNVVDPDMYRRHIPYVAPTLAPAPPASAQVQWYYQAQQAKEEEQQVLPPPAPPALAQHLWYQQAQQAEEEQQQVLPPPPPPQSSSDS</sequence>
<comment type="caution">
    <text evidence="1">The sequence shown here is derived from an EMBL/GenBank/DDBJ whole genome shotgun (WGS) entry which is preliminary data.</text>
</comment>
<dbReference type="Proteomes" id="UP001060085">
    <property type="component" value="Linkage Group LG06"/>
</dbReference>